<dbReference type="NCBIfam" id="NF033768">
    <property type="entry name" value="myxo_SS_tail"/>
    <property type="match status" value="1"/>
</dbReference>
<keyword evidence="2" id="KW-0472">Membrane</keyword>
<feature type="domain" description="Zinc finger/thioredoxin putative" evidence="3">
    <location>
        <begin position="1"/>
        <end position="35"/>
    </location>
</feature>
<keyword evidence="6" id="KW-1185">Reference proteome</keyword>
<keyword evidence="2" id="KW-0812">Transmembrane</keyword>
<dbReference type="InterPro" id="IPR025640">
    <property type="entry name" value="GYF_2"/>
</dbReference>
<protein>
    <submittedName>
        <fullName evidence="5">Adventurous gliding motility protein GltJ</fullName>
    </submittedName>
</protein>
<accession>A0ABU5H8M4</accession>
<organism evidence="5 6">
    <name type="scientific">Hyalangium rubrum</name>
    <dbReference type="NCBI Taxonomy" id="3103134"/>
    <lineage>
        <taxon>Bacteria</taxon>
        <taxon>Pseudomonadati</taxon>
        <taxon>Myxococcota</taxon>
        <taxon>Myxococcia</taxon>
        <taxon>Myxococcales</taxon>
        <taxon>Cystobacterineae</taxon>
        <taxon>Archangiaceae</taxon>
        <taxon>Hyalangium</taxon>
    </lineage>
</organism>
<proteinExistence type="predicted"/>
<evidence type="ECO:0000259" key="3">
    <source>
        <dbReference type="Pfam" id="PF13717"/>
    </source>
</evidence>
<feature type="domain" description="GYF" evidence="4">
    <location>
        <begin position="154"/>
        <end position="203"/>
    </location>
</feature>
<dbReference type="InterPro" id="IPR011723">
    <property type="entry name" value="Znf/thioredoxin_put"/>
</dbReference>
<feature type="compositionally biased region" description="Low complexity" evidence="1">
    <location>
        <begin position="48"/>
        <end position="74"/>
    </location>
</feature>
<name>A0ABU5H8M4_9BACT</name>
<feature type="region of interest" description="Disordered" evidence="1">
    <location>
        <begin position="409"/>
        <end position="596"/>
    </location>
</feature>
<dbReference type="EMBL" id="JAXIVS010000009">
    <property type="protein sequence ID" value="MDY7229821.1"/>
    <property type="molecule type" value="Genomic_DNA"/>
</dbReference>
<sequence length="689" mass="70638">MRFVCDSCRAQYMISDDKVGAKGAKIKCKKCGHMIQIRPTGAAASKDNGASESTASESGATASTSNGAASSNAAVMPSSIGTPPEGGFFSGMEEDEIGAVFDQVLNSGSQKIPAGEPQGEALESKSATPAAVRKLAEAESEPDEPKAATASHDWFVAIDEKQTGPLTVEKIKDHWDRGEVGPDSLCWRAGFSDWIPLSEVTELASVLAPRPAKPVIVAPAPVTGSTPTVSGPVESAFSAGASAKNTRPEIPAAPALGAEPTSSGWKPSAASVLASLVKEENDALSKPPPKPAPAEKPATGGLLDLPPPEPAAPAARASVMAMAAEPAMPQAAPMAYAQPAPAPAYAQPAPAYPQPAYAAGYPQPAYPGYPPPAAPVPQSGGNKTAMFAGLGVVGLLVVGAVVFFLTRGSSTPQQPVESPPQVAATTPPVVPAAKPPETPVAPPPSTPPTQAAANPQGAVATPTTQPVAGTVPGTPPAATPGTQPAVAVVTPPANTPPPPAAETKPPEPARQDPPTRVAEREPVRSSSSSKPRTNRDEGTTIASSKSPSKPANDGLDDDFDELFGKKPAKTKPDTQSNTPTPYIPPEPGGGGGGKVQEQLAQSDIMSVVLANKPAIVKCVNEQKKRDPGISGKLVMRWTIQPSGKTTAVSVRTDEFKKTYMATCITGLIKGWSFPKHRKQGDPIDFPFTF</sequence>
<comment type="caution">
    <text evidence="5">The sequence shown here is derived from an EMBL/GenBank/DDBJ whole genome shotgun (WGS) entry which is preliminary data.</text>
</comment>
<dbReference type="NCBIfam" id="TIGR02098">
    <property type="entry name" value="MJ0042_CXXC"/>
    <property type="match status" value="1"/>
</dbReference>
<gene>
    <name evidence="5" type="primary">gltJ</name>
    <name evidence="5" type="ORF">SYV04_25735</name>
</gene>
<evidence type="ECO:0000256" key="2">
    <source>
        <dbReference type="SAM" id="Phobius"/>
    </source>
</evidence>
<evidence type="ECO:0000259" key="4">
    <source>
        <dbReference type="Pfam" id="PF14237"/>
    </source>
</evidence>
<dbReference type="Pfam" id="PF14237">
    <property type="entry name" value="GYF_2"/>
    <property type="match status" value="1"/>
</dbReference>
<dbReference type="RefSeq" id="WP_321548541.1">
    <property type="nucleotide sequence ID" value="NZ_JAXIVS010000009.1"/>
</dbReference>
<feature type="compositionally biased region" description="Pro residues" evidence="1">
    <location>
        <begin position="428"/>
        <end position="447"/>
    </location>
</feature>
<dbReference type="NCBIfam" id="NF033761">
    <property type="entry name" value="gliding_GltJ"/>
    <property type="match status" value="1"/>
</dbReference>
<dbReference type="Pfam" id="PF13717">
    <property type="entry name" value="Zn_ribbon_4"/>
    <property type="match status" value="1"/>
</dbReference>
<evidence type="ECO:0000256" key="1">
    <source>
        <dbReference type="SAM" id="MobiDB-lite"/>
    </source>
</evidence>
<feature type="region of interest" description="Disordered" evidence="1">
    <location>
        <begin position="279"/>
        <end position="312"/>
    </location>
</feature>
<dbReference type="Proteomes" id="UP001291309">
    <property type="component" value="Unassembled WGS sequence"/>
</dbReference>
<feature type="region of interest" description="Disordered" evidence="1">
    <location>
        <begin position="109"/>
        <end position="128"/>
    </location>
</feature>
<feature type="compositionally biased region" description="Low complexity" evidence="1">
    <location>
        <begin position="448"/>
        <end position="472"/>
    </location>
</feature>
<reference evidence="5 6" key="1">
    <citation type="submission" date="2023-12" db="EMBL/GenBank/DDBJ databases">
        <title>the genome sequence of Hyalangium sp. s54d21.</title>
        <authorList>
            <person name="Zhang X."/>
        </authorList>
    </citation>
    <scope>NUCLEOTIDE SEQUENCE [LARGE SCALE GENOMIC DNA]</scope>
    <source>
        <strain evidence="6">s54d21</strain>
    </source>
</reference>
<feature type="compositionally biased region" description="Polar residues" evidence="1">
    <location>
        <begin position="540"/>
        <end position="549"/>
    </location>
</feature>
<evidence type="ECO:0000313" key="5">
    <source>
        <dbReference type="EMBL" id="MDY7229821.1"/>
    </source>
</evidence>
<keyword evidence="2" id="KW-1133">Transmembrane helix</keyword>
<evidence type="ECO:0000313" key="6">
    <source>
        <dbReference type="Proteomes" id="UP001291309"/>
    </source>
</evidence>
<dbReference type="InterPro" id="IPR049806">
    <property type="entry name" value="MasK-like_C"/>
</dbReference>
<feature type="region of interest" description="Disordered" evidence="1">
    <location>
        <begin position="41"/>
        <end position="91"/>
    </location>
</feature>
<feature type="compositionally biased region" description="Low complexity" evidence="1">
    <location>
        <begin position="479"/>
        <end position="492"/>
    </location>
</feature>
<feature type="transmembrane region" description="Helical" evidence="2">
    <location>
        <begin position="385"/>
        <end position="405"/>
    </location>
</feature>